<dbReference type="CDD" id="cd07377">
    <property type="entry name" value="WHTH_GntR"/>
    <property type="match status" value="1"/>
</dbReference>
<dbReference type="Gene3D" id="1.20.120.530">
    <property type="entry name" value="GntR ligand-binding domain-like"/>
    <property type="match status" value="1"/>
</dbReference>
<dbReference type="AlphaFoldDB" id="A0AA37T003"/>
<evidence type="ECO:0000259" key="4">
    <source>
        <dbReference type="PROSITE" id="PS50949"/>
    </source>
</evidence>
<dbReference type="EMBL" id="BSOT01000006">
    <property type="protein sequence ID" value="GLR71714.1"/>
    <property type="molecule type" value="Genomic_DNA"/>
</dbReference>
<dbReference type="SMART" id="SM00895">
    <property type="entry name" value="FCD"/>
    <property type="match status" value="1"/>
</dbReference>
<dbReference type="SUPFAM" id="SSF48008">
    <property type="entry name" value="GntR ligand-binding domain-like"/>
    <property type="match status" value="1"/>
</dbReference>
<dbReference type="InterPro" id="IPR008920">
    <property type="entry name" value="TF_FadR/GntR_C"/>
</dbReference>
<sequence length="230" mass="25693">MKLPHNLTQQLTHTLGLAIINGQYAVGKGMPSEAEICEQFEVSRSSTREAVKMLSAKGLISSRPKQGIRVLPETNWNMFDTDVLSWILKSKPSLSLLKEFVQVRLAMEPVAAELASQHATPSQLHSIEAALNRIEDAENGLDDALDSEIAFHSAILEASGNRFFIQLKDFINTALRVGTRYQNYIYENQHDMVNAHEQIFNNIKSGNAVKAKEVTTDFLEKILGRVESKL</sequence>
<comment type="caution">
    <text evidence="5">The sequence shown here is derived from an EMBL/GenBank/DDBJ whole genome shotgun (WGS) entry which is preliminary data.</text>
</comment>
<dbReference type="Gene3D" id="1.10.10.10">
    <property type="entry name" value="Winged helix-like DNA-binding domain superfamily/Winged helix DNA-binding domain"/>
    <property type="match status" value="1"/>
</dbReference>
<dbReference type="InterPro" id="IPR036388">
    <property type="entry name" value="WH-like_DNA-bd_sf"/>
</dbReference>
<dbReference type="Pfam" id="PF00392">
    <property type="entry name" value="GntR"/>
    <property type="match status" value="1"/>
</dbReference>
<dbReference type="PRINTS" id="PR00035">
    <property type="entry name" value="HTHGNTR"/>
</dbReference>
<feature type="domain" description="HTH gntR-type" evidence="4">
    <location>
        <begin position="5"/>
        <end position="73"/>
    </location>
</feature>
<dbReference type="PANTHER" id="PTHR43537:SF44">
    <property type="entry name" value="GNTR FAMILY REGULATORY PROTEIN"/>
    <property type="match status" value="1"/>
</dbReference>
<dbReference type="PROSITE" id="PS50949">
    <property type="entry name" value="HTH_GNTR"/>
    <property type="match status" value="1"/>
</dbReference>
<gene>
    <name evidence="5" type="ORF">GCM10007852_26220</name>
</gene>
<keyword evidence="3" id="KW-0804">Transcription</keyword>
<evidence type="ECO:0000313" key="6">
    <source>
        <dbReference type="Proteomes" id="UP001156601"/>
    </source>
</evidence>
<keyword evidence="1" id="KW-0805">Transcription regulation</keyword>
<reference evidence="5" key="1">
    <citation type="journal article" date="2014" name="Int. J. Syst. Evol. Microbiol.">
        <title>Complete genome sequence of Corynebacterium casei LMG S-19264T (=DSM 44701T), isolated from a smear-ripened cheese.</title>
        <authorList>
            <consortium name="US DOE Joint Genome Institute (JGI-PGF)"/>
            <person name="Walter F."/>
            <person name="Albersmeier A."/>
            <person name="Kalinowski J."/>
            <person name="Ruckert C."/>
        </authorList>
    </citation>
    <scope>NUCLEOTIDE SEQUENCE</scope>
    <source>
        <strain evidence="5">NBRC 110023</strain>
    </source>
</reference>
<dbReference type="PANTHER" id="PTHR43537">
    <property type="entry name" value="TRANSCRIPTIONAL REGULATOR, GNTR FAMILY"/>
    <property type="match status" value="1"/>
</dbReference>
<protein>
    <submittedName>
        <fullName evidence="5">GntR family transcriptional regulator</fullName>
    </submittedName>
</protein>
<dbReference type="GO" id="GO:0003700">
    <property type="term" value="F:DNA-binding transcription factor activity"/>
    <property type="evidence" value="ECO:0007669"/>
    <property type="project" value="InterPro"/>
</dbReference>
<dbReference type="Proteomes" id="UP001156601">
    <property type="component" value="Unassembled WGS sequence"/>
</dbReference>
<evidence type="ECO:0000256" key="2">
    <source>
        <dbReference type="ARBA" id="ARBA00023125"/>
    </source>
</evidence>
<keyword evidence="2" id="KW-0238">DNA-binding</keyword>
<name>A0AA37T003_9ALTE</name>
<reference evidence="5" key="2">
    <citation type="submission" date="2023-01" db="EMBL/GenBank/DDBJ databases">
        <title>Draft genome sequence of Agaribacter marinus strain NBRC 110023.</title>
        <authorList>
            <person name="Sun Q."/>
            <person name="Mori K."/>
        </authorList>
    </citation>
    <scope>NUCLEOTIDE SEQUENCE</scope>
    <source>
        <strain evidence="5">NBRC 110023</strain>
    </source>
</reference>
<dbReference type="Pfam" id="PF07729">
    <property type="entry name" value="FCD"/>
    <property type="match status" value="1"/>
</dbReference>
<evidence type="ECO:0000256" key="3">
    <source>
        <dbReference type="ARBA" id="ARBA00023163"/>
    </source>
</evidence>
<proteinExistence type="predicted"/>
<dbReference type="GO" id="GO:0003677">
    <property type="term" value="F:DNA binding"/>
    <property type="evidence" value="ECO:0007669"/>
    <property type="project" value="UniProtKB-KW"/>
</dbReference>
<keyword evidence="6" id="KW-1185">Reference proteome</keyword>
<dbReference type="SMART" id="SM00345">
    <property type="entry name" value="HTH_GNTR"/>
    <property type="match status" value="1"/>
</dbReference>
<dbReference type="SUPFAM" id="SSF46785">
    <property type="entry name" value="Winged helix' DNA-binding domain"/>
    <property type="match status" value="1"/>
</dbReference>
<dbReference type="InterPro" id="IPR000524">
    <property type="entry name" value="Tscrpt_reg_HTH_GntR"/>
</dbReference>
<organism evidence="5 6">
    <name type="scientific">Agaribacter marinus</name>
    <dbReference type="NCBI Taxonomy" id="1431249"/>
    <lineage>
        <taxon>Bacteria</taxon>
        <taxon>Pseudomonadati</taxon>
        <taxon>Pseudomonadota</taxon>
        <taxon>Gammaproteobacteria</taxon>
        <taxon>Alteromonadales</taxon>
        <taxon>Alteromonadaceae</taxon>
        <taxon>Agaribacter</taxon>
    </lineage>
</organism>
<dbReference type="InterPro" id="IPR036390">
    <property type="entry name" value="WH_DNA-bd_sf"/>
</dbReference>
<dbReference type="InterPro" id="IPR011711">
    <property type="entry name" value="GntR_C"/>
</dbReference>
<dbReference type="RefSeq" id="WP_284218051.1">
    <property type="nucleotide sequence ID" value="NZ_BSOT01000006.1"/>
</dbReference>
<evidence type="ECO:0000313" key="5">
    <source>
        <dbReference type="EMBL" id="GLR71714.1"/>
    </source>
</evidence>
<accession>A0AA37T003</accession>
<evidence type="ECO:0000256" key="1">
    <source>
        <dbReference type="ARBA" id="ARBA00023015"/>
    </source>
</evidence>